<dbReference type="KEGG" id="dov:DSCO28_10370"/>
<dbReference type="RefSeq" id="WP_155321415.1">
    <property type="nucleotide sequence ID" value="NZ_AP021876.1"/>
</dbReference>
<evidence type="ECO:0000313" key="2">
    <source>
        <dbReference type="Proteomes" id="UP000425960"/>
    </source>
</evidence>
<proteinExistence type="predicted"/>
<sequence length="62" mass="7054">MAENKSQNHSNDRCEGRVDTRKTNFQCLNNKDDYLGFVASGGVFLKDFTIEQGIWTWHGICG</sequence>
<reference evidence="1 2" key="1">
    <citation type="submission" date="2019-11" db="EMBL/GenBank/DDBJ databases">
        <title>Comparative genomics of hydrocarbon-degrading Desulfosarcina strains.</title>
        <authorList>
            <person name="Watanabe M."/>
            <person name="Kojima H."/>
            <person name="Fukui M."/>
        </authorList>
    </citation>
    <scope>NUCLEOTIDE SEQUENCE [LARGE SCALE GENOMIC DNA]</scope>
    <source>
        <strain evidence="1 2">28bB2T</strain>
    </source>
</reference>
<protein>
    <submittedName>
        <fullName evidence="1">Uncharacterized protein</fullName>
    </submittedName>
</protein>
<dbReference type="AlphaFoldDB" id="A0A5K7ZHX9"/>
<evidence type="ECO:0000313" key="1">
    <source>
        <dbReference type="EMBL" id="BBO80471.1"/>
    </source>
</evidence>
<gene>
    <name evidence="1" type="ORF">DSCO28_10370</name>
</gene>
<dbReference type="EMBL" id="AP021876">
    <property type="protein sequence ID" value="BBO80471.1"/>
    <property type="molecule type" value="Genomic_DNA"/>
</dbReference>
<dbReference type="Proteomes" id="UP000425960">
    <property type="component" value="Chromosome"/>
</dbReference>
<organism evidence="1 2">
    <name type="scientific">Desulfosarcina ovata subsp. sediminis</name>
    <dbReference type="NCBI Taxonomy" id="885957"/>
    <lineage>
        <taxon>Bacteria</taxon>
        <taxon>Pseudomonadati</taxon>
        <taxon>Thermodesulfobacteriota</taxon>
        <taxon>Desulfobacteria</taxon>
        <taxon>Desulfobacterales</taxon>
        <taxon>Desulfosarcinaceae</taxon>
        <taxon>Desulfosarcina</taxon>
    </lineage>
</organism>
<name>A0A5K7ZHX9_9BACT</name>
<accession>A0A5K7ZHX9</accession>